<gene>
    <name evidence="3" type="ORF">ABR189_20765</name>
</gene>
<reference evidence="3 4" key="1">
    <citation type="submission" date="2024-06" db="EMBL/GenBank/DDBJ databases">
        <title>Chitinophaga defluvii sp. nov., isolated from municipal sewage.</title>
        <authorList>
            <person name="Zhang L."/>
        </authorList>
    </citation>
    <scope>NUCLEOTIDE SEQUENCE [LARGE SCALE GENOMIC DNA]</scope>
    <source>
        <strain evidence="3 4">H8</strain>
    </source>
</reference>
<comment type="caution">
    <text evidence="3">The sequence shown here is derived from an EMBL/GenBank/DDBJ whole genome shotgun (WGS) entry which is preliminary data.</text>
</comment>
<dbReference type="Gene3D" id="2.120.10.30">
    <property type="entry name" value="TolB, C-terminal domain"/>
    <property type="match status" value="4"/>
</dbReference>
<dbReference type="PANTHER" id="PTHR13833:SF71">
    <property type="entry name" value="NHL DOMAIN-CONTAINING PROTEIN"/>
    <property type="match status" value="1"/>
</dbReference>
<dbReference type="RefSeq" id="WP_354662396.1">
    <property type="nucleotide sequence ID" value="NZ_JBEXAC010000002.1"/>
</dbReference>
<organism evidence="3 4">
    <name type="scientific">Chitinophaga defluvii</name>
    <dbReference type="NCBI Taxonomy" id="3163343"/>
    <lineage>
        <taxon>Bacteria</taxon>
        <taxon>Pseudomonadati</taxon>
        <taxon>Bacteroidota</taxon>
        <taxon>Chitinophagia</taxon>
        <taxon>Chitinophagales</taxon>
        <taxon>Chitinophagaceae</taxon>
        <taxon>Chitinophaga</taxon>
    </lineage>
</organism>
<evidence type="ECO:0000259" key="2">
    <source>
        <dbReference type="Pfam" id="PF25021"/>
    </source>
</evidence>
<dbReference type="EMBL" id="JBEXAC010000002">
    <property type="protein sequence ID" value="MET6999835.1"/>
    <property type="molecule type" value="Genomic_DNA"/>
</dbReference>
<dbReference type="Pfam" id="PF01833">
    <property type="entry name" value="TIG"/>
    <property type="match status" value="1"/>
</dbReference>
<dbReference type="Proteomes" id="UP001549749">
    <property type="component" value="Unassembled WGS sequence"/>
</dbReference>
<dbReference type="InterPro" id="IPR011042">
    <property type="entry name" value="6-blade_b-propeller_TolB-like"/>
</dbReference>
<accession>A0ABV2TB36</accession>
<feature type="domain" description="Teneurin NHL" evidence="2">
    <location>
        <begin position="131"/>
        <end position="180"/>
    </location>
</feature>
<keyword evidence="4" id="KW-1185">Reference proteome</keyword>
<dbReference type="SUPFAM" id="SSF81296">
    <property type="entry name" value="E set domains"/>
    <property type="match status" value="1"/>
</dbReference>
<dbReference type="Pfam" id="PF25021">
    <property type="entry name" value="TEN_NHL"/>
    <property type="match status" value="1"/>
</dbReference>
<dbReference type="Gene3D" id="2.60.40.10">
    <property type="entry name" value="Immunoglobulins"/>
    <property type="match status" value="1"/>
</dbReference>
<evidence type="ECO:0000313" key="3">
    <source>
        <dbReference type="EMBL" id="MET6999835.1"/>
    </source>
</evidence>
<dbReference type="SUPFAM" id="SSF101898">
    <property type="entry name" value="NHL repeat"/>
    <property type="match status" value="1"/>
</dbReference>
<name>A0ABV2TB36_9BACT</name>
<dbReference type="PROSITE" id="PS51257">
    <property type="entry name" value="PROKAR_LIPOPROTEIN"/>
    <property type="match status" value="1"/>
</dbReference>
<dbReference type="InterPro" id="IPR056822">
    <property type="entry name" value="TEN_NHL"/>
</dbReference>
<evidence type="ECO:0000259" key="1">
    <source>
        <dbReference type="Pfam" id="PF01833"/>
    </source>
</evidence>
<dbReference type="PANTHER" id="PTHR13833">
    <property type="match status" value="1"/>
</dbReference>
<evidence type="ECO:0000313" key="4">
    <source>
        <dbReference type="Proteomes" id="UP001549749"/>
    </source>
</evidence>
<feature type="domain" description="IPT/TIG" evidence="1">
    <location>
        <begin position="35"/>
        <end position="107"/>
    </location>
</feature>
<sequence length="435" mass="45433">MKKFLFWWCLTASMACNKQQPASPSPDPDPAIPLTIATISPSDAASGPVTIKGTGFSVTLAENEVRFGVLAATVQSATATQLEVALPPDMTPGAHDVTVKIKAQTVTKAKGFRLRGWVVSTFAGTGVWASDDGPADKASFRQPTGIAVDAAGNFYVPDLHKIRKITPQGVVSTIAGGNGKGYIDDTGINARFNTITSVVLDKANNLYVVDQMNFLIRKITPAGVVSTVAGTVGVLGKKDGIGTHAAFSVPYGLAINAAGTHLYVGDQANHVIRKIALATSEVTTIAGSGEQTSKDGNGLQAGVPSPGSMAFDADGMLYITEKGGGKVRKMTLNGDITTIGGHLDVNSSPTHVVVDDEKNVYVTFSGMGKIKKYTPAGVESNFAGNNTGTGAEDGPAAVVFFQRPEGIALVKDPTGNPVFYIVDALRHKIKMIRKE</sequence>
<proteinExistence type="predicted"/>
<dbReference type="InterPro" id="IPR013783">
    <property type="entry name" value="Ig-like_fold"/>
</dbReference>
<protein>
    <submittedName>
        <fullName evidence="3">IPT/TIG domain-containing protein</fullName>
    </submittedName>
</protein>
<dbReference type="InterPro" id="IPR014756">
    <property type="entry name" value="Ig_E-set"/>
</dbReference>
<dbReference type="CDD" id="cd00603">
    <property type="entry name" value="IPT_PCSR"/>
    <property type="match status" value="1"/>
</dbReference>
<dbReference type="InterPro" id="IPR002909">
    <property type="entry name" value="IPT_dom"/>
</dbReference>